<accession>A0A7W5UFR4</accession>
<gene>
    <name evidence="1" type="ORF">FHS60_000038</name>
</gene>
<proteinExistence type="predicted"/>
<evidence type="ECO:0000313" key="1">
    <source>
        <dbReference type="EMBL" id="MBB3701596.1"/>
    </source>
</evidence>
<dbReference type="PANTHER" id="PTHR10900:SF77">
    <property type="entry name" value="FI19380P1"/>
    <property type="match status" value="1"/>
</dbReference>
<dbReference type="InterPro" id="IPR050904">
    <property type="entry name" value="Adhesion/Biosynth-related"/>
</dbReference>
<protein>
    <submittedName>
        <fullName evidence="1">Putative surface protein with fasciclin (FAS1) repeats</fullName>
    </submittedName>
</protein>
<name>A0A7W5UFR4_9BACT</name>
<dbReference type="PROSITE" id="PS51257">
    <property type="entry name" value="PROKAR_LIPOPROTEIN"/>
    <property type="match status" value="1"/>
</dbReference>
<organism evidence="1 2">
    <name type="scientific">Alloprevotella rava</name>
    <dbReference type="NCBI Taxonomy" id="671218"/>
    <lineage>
        <taxon>Bacteria</taxon>
        <taxon>Pseudomonadati</taxon>
        <taxon>Bacteroidota</taxon>
        <taxon>Bacteroidia</taxon>
        <taxon>Bacteroidales</taxon>
        <taxon>Prevotellaceae</taxon>
        <taxon>Alloprevotella</taxon>
    </lineage>
</organism>
<dbReference type="InterPro" id="IPR036378">
    <property type="entry name" value="FAS1_dom_sf"/>
</dbReference>
<evidence type="ECO:0000313" key="2">
    <source>
        <dbReference type="Proteomes" id="UP000541425"/>
    </source>
</evidence>
<dbReference type="Gene3D" id="2.30.180.10">
    <property type="entry name" value="FAS1 domain"/>
    <property type="match status" value="1"/>
</dbReference>
<dbReference type="SUPFAM" id="SSF82153">
    <property type="entry name" value="FAS1 domain"/>
    <property type="match status" value="3"/>
</dbReference>
<dbReference type="AlphaFoldDB" id="A0A7W5UFR4"/>
<sequence length="1015" mass="113627">MKDRFNRLGTAMLGALCLLSTCGITYSCSDDYDLDEKKPAFLGESIYDELNSRTDRTFKTTIRLVDDLGYKDVLSKTGSLTLFVADDKAYEHFFQTTTWTDASGNPIRSYDQLSTNQKRVLLNNSMLNNAYVMEKLSNTENNGKNLCLRQVSNATATDTVPYWKWYQLPENLNEPDAAGTDAGDTKYWNYYRREARGGIYMAVDATNPMMTHFLEGNMNEKKVKHDDVAFILNLPSGSWPETENRSYIYNRRVIEQDVTCMNGYYHVLDSVLVTPPNMAEVIRTNGDTKYFNALLDRFSAPYFTSPLTDAYSALHNINGDSIFQKRYISSNSQGNIAIALDPKGKSLGDFPKLGFDPAWNTYAISSSTKKENDMAAMFVPSDKAMKEYFLNGGGRVLINRYGKKTNTEENLLFNIQQIPLSVIQALVNNLMKDSYAETVPSKYLTIMNDAQDQMFPATTYGSEAAYKNLFEKTLLANNGVVYIMNTVITPADYAAVIAPAILQSNTKVIRSVLRADEPYIDGTSYTSAPLKQYFSTYLKAMQSRFSFFVPTDDGLAKYGYVDPVSMSSGIPSNRRYWTFEYGATSATDNSPRLPIKAIARKYNPDKDRDASVDGQVTGRYQSLPNDVLDNSYANNDYGATKRELLIEMVNQHVVVHENNDTRGMNAGNRFFTSRSGAPIYLANAGDASNNGLGMKVEGGLQLDQNSDASADNDNVSTVTEGFDMTSEKNGYGNGMTYLLDRPMQPTMNSVFAIMRDHSEFSQFYDLCNFFDSELLQKAGFKDSINGKANETALWNNEQNKYRIFVAEDNAGNHPANGEKLVRFFNNYRYTIYIPTNTAMAAAIANGLPTWTSIQNFLDANTDAVTGAVSSDAKVKAQAMIVCLVNFLKYHFQDNAFYVDNATNSGTYQTSCIDNDRNVYMSIGLKQTTNAIELTDLNGDTRHVVAPYNLVARDMNFDRAPSNMTQSRYVRVSSYAAIHQIDGVLSFMKLNSGRYDGAWTTSGGARRFVAKYRPRK</sequence>
<dbReference type="EMBL" id="JACICA010000001">
    <property type="protein sequence ID" value="MBB3701596.1"/>
    <property type="molecule type" value="Genomic_DNA"/>
</dbReference>
<reference evidence="1 2" key="1">
    <citation type="submission" date="2020-08" db="EMBL/GenBank/DDBJ databases">
        <title>Genomic Encyclopedia of Type Strains, Phase IV (KMG-IV): sequencing the most valuable type-strain genomes for metagenomic binning, comparative biology and taxonomic classification.</title>
        <authorList>
            <person name="Goeker M."/>
        </authorList>
    </citation>
    <scope>NUCLEOTIDE SEQUENCE [LARGE SCALE GENOMIC DNA]</scope>
    <source>
        <strain evidence="1 2">DSM 22548</strain>
    </source>
</reference>
<dbReference type="PANTHER" id="PTHR10900">
    <property type="entry name" value="PERIOSTIN-RELATED"/>
    <property type="match status" value="1"/>
</dbReference>
<dbReference type="Proteomes" id="UP000541425">
    <property type="component" value="Unassembled WGS sequence"/>
</dbReference>
<dbReference type="RefSeq" id="WP_183693373.1">
    <property type="nucleotide sequence ID" value="NZ_JACICA010000001.1"/>
</dbReference>
<comment type="caution">
    <text evidence="1">The sequence shown here is derived from an EMBL/GenBank/DDBJ whole genome shotgun (WGS) entry which is preliminary data.</text>
</comment>